<accession>A0A410T7C9</accession>
<proteinExistence type="inferred from homology"/>
<keyword evidence="2 3" id="KW-0808">Transferase</keyword>
<organism evidence="3 4">
    <name type="scientific">Campylobacter phage CP20</name>
    <dbReference type="NCBI Taxonomy" id="2506428"/>
    <lineage>
        <taxon>Viruses</taxon>
        <taxon>Duplodnaviria</taxon>
        <taxon>Heunggongvirae</taxon>
        <taxon>Uroviricota</taxon>
        <taxon>Caudoviricetes</taxon>
        <taxon>Connertonviridae</taxon>
        <taxon>Firehammervirus</taxon>
        <taxon>Firehammervirus CPt10</taxon>
    </lineage>
</organism>
<dbReference type="Proteomes" id="UP000290538">
    <property type="component" value="Segment"/>
</dbReference>
<evidence type="ECO:0000256" key="2">
    <source>
        <dbReference type="ARBA" id="ARBA00022679"/>
    </source>
</evidence>
<name>A0A410T7C9_9CAUD</name>
<dbReference type="PANTHER" id="PTHR10488:SF1">
    <property type="entry name" value="GLYCINE AMIDINOTRANSFERASE, MITOCHONDRIAL"/>
    <property type="match status" value="1"/>
</dbReference>
<dbReference type="InterPro" id="IPR033195">
    <property type="entry name" value="AmidinoTrfase"/>
</dbReference>
<dbReference type="EMBL" id="MK408758">
    <property type="protein sequence ID" value="QAU04827.1"/>
    <property type="molecule type" value="Genomic_DNA"/>
</dbReference>
<evidence type="ECO:0000313" key="3">
    <source>
        <dbReference type="EMBL" id="QAU04827.1"/>
    </source>
</evidence>
<dbReference type="SUPFAM" id="SSF55909">
    <property type="entry name" value="Pentein"/>
    <property type="match status" value="1"/>
</dbReference>
<sequence>MIDVNCHTTFGDLKTVIVGIETSKLVRDLTSIGANFYGIKSKLITHPLNRVLKRIEQLDSLSLILEQNGIEVLRPDYINEDIIPSNVRDILFCFGDTLYKMALPLKYRVNEFKCLENIFKNINKIVEFKQIQNEPSVESLNYIIKENNKVEACMDGANIIPLGKDWIVNVASDSQYNMFLELKKINPDINMHIVTMDTSHLDGSFRIVRPGLIFVKDLSYITNRIPKIFKNWEIVKIEHIKGHRKDGVCLCSEMGMNLNFLMLSTNKCIISKSNNSYNKVKIELEKRGIETIEVDLEDSEFFGGGVHCSTLDLNRADELIKYV</sequence>
<reference evidence="3 4" key="1">
    <citation type="submission" date="2019-01" db="EMBL/GenBank/DDBJ databases">
        <title>Complete genome sequence of Campylobacter bacteriophage CP20.</title>
        <authorList>
            <person name="Connerton I.F."/>
        </authorList>
    </citation>
    <scope>NUCLEOTIDE SEQUENCE [LARGE SCALE GENOMIC DNA]</scope>
</reference>
<dbReference type="EC" id="2.1.4.1" evidence="3"/>
<evidence type="ECO:0000313" key="4">
    <source>
        <dbReference type="Proteomes" id="UP000290538"/>
    </source>
</evidence>
<protein>
    <submittedName>
        <fullName evidence="3">Glycine amidinotransferase</fullName>
        <ecNumber evidence="3">2.1.4.1</ecNumber>
    </submittedName>
</protein>
<comment type="similarity">
    <text evidence="1">Belongs to the amidinotransferase family.</text>
</comment>
<evidence type="ECO:0000256" key="1">
    <source>
        <dbReference type="ARBA" id="ARBA00006943"/>
    </source>
</evidence>
<dbReference type="Gene3D" id="3.75.10.10">
    <property type="entry name" value="L-arginine/glycine Amidinotransferase, Chain A"/>
    <property type="match status" value="1"/>
</dbReference>
<dbReference type="PANTHER" id="PTHR10488">
    <property type="entry name" value="GLYCINE AMIDINOTRANSFERASE, MITOCHONDRIAL"/>
    <property type="match status" value="1"/>
</dbReference>
<dbReference type="GO" id="GO:0015068">
    <property type="term" value="F:glycine amidinotransferase activity"/>
    <property type="evidence" value="ECO:0007669"/>
    <property type="project" value="UniProtKB-EC"/>
</dbReference>